<keyword evidence="1" id="KW-0472">Membrane</keyword>
<dbReference type="AlphaFoldDB" id="A0A2Z4JTB1"/>
<feature type="transmembrane region" description="Helical" evidence="1">
    <location>
        <begin position="245"/>
        <end position="266"/>
    </location>
</feature>
<protein>
    <recommendedName>
        <fullName evidence="4">EamA domain-containing protein</fullName>
    </recommendedName>
</protein>
<evidence type="ECO:0000313" key="2">
    <source>
        <dbReference type="EMBL" id="AWW50006.1"/>
    </source>
</evidence>
<feature type="transmembrane region" description="Helical" evidence="1">
    <location>
        <begin position="181"/>
        <end position="201"/>
    </location>
</feature>
<dbReference type="EMBL" id="CP030085">
    <property type="protein sequence ID" value="AWW50006.1"/>
    <property type="molecule type" value="Genomic_DNA"/>
</dbReference>
<dbReference type="RefSeq" id="WP_112294784.1">
    <property type="nucleotide sequence ID" value="NZ_CBCSBS010000001.1"/>
</dbReference>
<dbReference type="SUPFAM" id="SSF103481">
    <property type="entry name" value="Multidrug resistance efflux transporter EmrE"/>
    <property type="match status" value="1"/>
</dbReference>
<feature type="transmembrane region" description="Helical" evidence="1">
    <location>
        <begin position="40"/>
        <end position="58"/>
    </location>
</feature>
<evidence type="ECO:0000313" key="3">
    <source>
        <dbReference type="Proteomes" id="UP000248592"/>
    </source>
</evidence>
<name>A0A2Z4JTB1_9BURK</name>
<feature type="transmembrane region" description="Helical" evidence="1">
    <location>
        <begin position="273"/>
        <end position="294"/>
    </location>
</feature>
<feature type="transmembrane region" description="Helical" evidence="1">
    <location>
        <begin position="106"/>
        <end position="136"/>
    </location>
</feature>
<feature type="transmembrane region" description="Helical" evidence="1">
    <location>
        <begin position="148"/>
        <end position="169"/>
    </location>
</feature>
<accession>A0A2Z4JTB1</accession>
<keyword evidence="1" id="KW-1133">Transmembrane helix</keyword>
<organism evidence="2 3">
    <name type="scientific">Polynucleobacter paneuropaeus</name>
    <dbReference type="NCBI Taxonomy" id="2527775"/>
    <lineage>
        <taxon>Bacteria</taxon>
        <taxon>Pseudomonadati</taxon>
        <taxon>Pseudomonadota</taxon>
        <taxon>Betaproteobacteria</taxon>
        <taxon>Burkholderiales</taxon>
        <taxon>Burkholderiaceae</taxon>
        <taxon>Polynucleobacter</taxon>
    </lineage>
</organism>
<evidence type="ECO:0000256" key="1">
    <source>
        <dbReference type="SAM" id="Phobius"/>
    </source>
</evidence>
<sequence>MEIIPVLASLASSVSRAGINVLDRRQFRSANNSSALIGYWNNFPPIILMTPTVFYFVAFEILIDFLLSPLVILVSFLIQLVAHAFLYAYKFLRVVDVAIISKVADFTIPLCLIFLGYLAAYSNLTVILMLILVIVLPLSLRSHFEANLSILFLIGALTLQGMIFFGLSYKDLIQTNPVSLIAFAYISLVYRFVLSLFFILLRKKFLDLFCYPHHSISMPTYWLRGLLTTITQLSFIVAINTKNLTLIWLILNSTAFIGAICSYFFLDEKLSKYDLLLLLTVFVLTTSITLILNYA</sequence>
<keyword evidence="1" id="KW-0812">Transmembrane</keyword>
<proteinExistence type="predicted"/>
<dbReference type="InterPro" id="IPR037185">
    <property type="entry name" value="EmrE-like"/>
</dbReference>
<dbReference type="Proteomes" id="UP000248592">
    <property type="component" value="Chromosome"/>
</dbReference>
<gene>
    <name evidence="2" type="ORF">Pas1_06200</name>
</gene>
<feature type="transmembrane region" description="Helical" evidence="1">
    <location>
        <begin position="221"/>
        <end position="239"/>
    </location>
</feature>
<feature type="transmembrane region" description="Helical" evidence="1">
    <location>
        <begin position="65"/>
        <end position="86"/>
    </location>
</feature>
<evidence type="ECO:0008006" key="4">
    <source>
        <dbReference type="Google" id="ProtNLM"/>
    </source>
</evidence>
<reference evidence="3" key="1">
    <citation type="submission" date="2018-06" db="EMBL/GenBank/DDBJ databases">
        <title>Description of a new Polynucleobacter species.</title>
        <authorList>
            <person name="Hahn M.W."/>
        </authorList>
    </citation>
    <scope>NUCLEOTIDE SEQUENCE [LARGE SCALE GENOMIC DNA]</scope>
    <source>
        <strain evidence="3">MG-25-Pas1-D2</strain>
    </source>
</reference>